<comment type="caution">
    <text evidence="1">The sequence shown here is derived from an EMBL/GenBank/DDBJ whole genome shotgun (WGS) entry which is preliminary data.</text>
</comment>
<proteinExistence type="predicted"/>
<evidence type="ECO:0000313" key="1">
    <source>
        <dbReference type="EMBL" id="GMT25564.1"/>
    </source>
</evidence>
<protein>
    <submittedName>
        <fullName evidence="1">Uncharacterized protein</fullName>
    </submittedName>
</protein>
<evidence type="ECO:0000313" key="3">
    <source>
        <dbReference type="Proteomes" id="UP001432322"/>
    </source>
</evidence>
<keyword evidence="3" id="KW-1185">Reference proteome</keyword>
<feature type="non-terminal residue" evidence="1">
    <location>
        <position position="1"/>
    </location>
</feature>
<dbReference type="EMBL" id="BTSY01000097">
    <property type="protein sequence ID" value="GMT37299.1"/>
    <property type="molecule type" value="Genomic_DNA"/>
</dbReference>
<sequence>AVVSLEELALQGFQTSVGRVSGGVSPVIGHIQPSHSHRRRRNLIGHSSDVNLNMIHLQEPSQIDSEFDDDSESWGFATSQFVIQMRN</sequence>
<name>A0AAV5W0Z1_9BILA</name>
<evidence type="ECO:0000313" key="2">
    <source>
        <dbReference type="EMBL" id="GMT37299.1"/>
    </source>
</evidence>
<dbReference type="Proteomes" id="UP001432322">
    <property type="component" value="Unassembled WGS sequence"/>
</dbReference>
<dbReference type="EMBL" id="BTSY01000004">
    <property type="protein sequence ID" value="GMT25564.1"/>
    <property type="molecule type" value="Genomic_DNA"/>
</dbReference>
<dbReference type="AlphaFoldDB" id="A0AAV5W0Z1"/>
<organism evidence="1 3">
    <name type="scientific">Pristionchus fissidentatus</name>
    <dbReference type="NCBI Taxonomy" id="1538716"/>
    <lineage>
        <taxon>Eukaryota</taxon>
        <taxon>Metazoa</taxon>
        <taxon>Ecdysozoa</taxon>
        <taxon>Nematoda</taxon>
        <taxon>Chromadorea</taxon>
        <taxon>Rhabditida</taxon>
        <taxon>Rhabditina</taxon>
        <taxon>Diplogasteromorpha</taxon>
        <taxon>Diplogasteroidea</taxon>
        <taxon>Neodiplogasteridae</taxon>
        <taxon>Pristionchus</taxon>
    </lineage>
</organism>
<gene>
    <name evidence="1" type="ORF">PFISCL1PPCAC_16861</name>
    <name evidence="2" type="ORF">PFISCL1PPCAC_28596</name>
</gene>
<accession>A0AAV5W0Z1</accession>
<reference evidence="1" key="1">
    <citation type="submission" date="2023-10" db="EMBL/GenBank/DDBJ databases">
        <title>Genome assembly of Pristionchus species.</title>
        <authorList>
            <person name="Yoshida K."/>
            <person name="Sommer R.J."/>
        </authorList>
    </citation>
    <scope>NUCLEOTIDE SEQUENCE</scope>
    <source>
        <strain evidence="1">RS5133</strain>
    </source>
</reference>